<dbReference type="Proteomes" id="UP000294814">
    <property type="component" value="Unassembled WGS sequence"/>
</dbReference>
<dbReference type="InterPro" id="IPR015943">
    <property type="entry name" value="WD40/YVTN_repeat-like_dom_sf"/>
</dbReference>
<dbReference type="OrthoDB" id="1121493at2"/>
<dbReference type="NCBIfam" id="NF033679">
    <property type="entry name" value="DNRLRE_dom"/>
    <property type="match status" value="1"/>
</dbReference>
<keyword evidence="3 5" id="KW-0732">Signal</keyword>
<evidence type="ECO:0000256" key="2">
    <source>
        <dbReference type="ARBA" id="ARBA00022525"/>
    </source>
</evidence>
<organism evidence="7 8">
    <name type="scientific">Flavobacterium rhamnosiphilum</name>
    <dbReference type="NCBI Taxonomy" id="2541724"/>
    <lineage>
        <taxon>Bacteria</taxon>
        <taxon>Pseudomonadati</taxon>
        <taxon>Bacteroidota</taxon>
        <taxon>Flavobacteriia</taxon>
        <taxon>Flavobacteriales</taxon>
        <taxon>Flavobacteriaceae</taxon>
        <taxon>Flavobacterium</taxon>
    </lineage>
</organism>
<evidence type="ECO:0000313" key="8">
    <source>
        <dbReference type="Proteomes" id="UP000294814"/>
    </source>
</evidence>
<evidence type="ECO:0000256" key="4">
    <source>
        <dbReference type="ARBA" id="ARBA00022737"/>
    </source>
</evidence>
<feature type="domain" description="HYR" evidence="6">
    <location>
        <begin position="1129"/>
        <end position="1209"/>
    </location>
</feature>
<reference evidence="7 8" key="1">
    <citation type="submission" date="2019-03" db="EMBL/GenBank/DDBJ databases">
        <title>Novel species of Flavobacterium.</title>
        <authorList>
            <person name="Liu Q."/>
            <person name="Xin Y.-H."/>
        </authorList>
    </citation>
    <scope>NUCLEOTIDE SEQUENCE [LARGE SCALE GENOMIC DNA]</scope>
    <source>
        <strain evidence="7 8">LB3P52</strain>
    </source>
</reference>
<dbReference type="PANTHER" id="PTHR46343">
    <property type="entry name" value="HYR DOMAIN-CONTAINING PROTEIN"/>
    <property type="match status" value="1"/>
</dbReference>
<sequence length="1786" mass="187812">MKKLYINTFLTLVCILVASFSVCAQVSNWNAVGPIAFPTNDISQINGIARVSQIKFDPVSSSKIYAVAPHGLFVSNDNANTWNVLPGTENLVTGLSLASVCIDKTNTNTLYLGTGDADYYSGGSGVWKSTDGGTTFVQSNTGMGSKLVREILMSPTDNTILVAATNSGIYKSTDAGSSWVLTSAAVAFSDMRMNAAAGSTTIYAIGRTNGVFYKSTDMGSTWTSQTVEATTPGNGARLAVTPADANVVYLTFIGSNTSTGGIIYKSSDGGATFTMQKGNVAPNLNGYNSSTTGQGNYNYDMEADPNNANTLYVVGHLIWKSTNGGVTWAQMTPNWASIIHTDMHGMRFNPYNTSQLFNVNDGGVWLNTDGTAKTWTPKSEGLSGTEFYRMGNSPSNKYMIGGGLQDNGAVYFKNGVWRCYIGGDYTSAYYFDKSAASKVYNAEWGTRRDLYNSATTAVSIKLPNASKKPDLYAFSNQNENAAFVAQNTFGIYATANLQSNPPTWTKILSSTNTFLAMAISPTDANVVYALSNNKSVVRSTDALSATPTFATVASALMPSGTPSAGGLAVLESGVVYMSSGGYVYRSDDQGSSWTAVGTGAVTTALNAQTIKKIIADTTHTDTEVIYAYTNKAVFYKDNTLTDWAYFTSNLPSVANLTDLDIFYDTNNLNNSLLRVSSYGRGVWESPLAGNTIVNQAPTAAITSPYNNQAIEAGSNLMITNNIADPNGFITKIEYYQGSTLIGKTLDSTSSFIWNNVPAGNYALTVKATDNHGVTTTSSIINIKVGTLVTIGSATPVADAYVRNGTTYESTNYGTANGLVVKNDNNSGFKRETYLKFDLSSLPTTADNVSLKLNVASGGSTIASTNWQVYYVPTDSWTETGITWNNKPAPSILLSTVKGKSSGTAEWDITHQAISELGADKILSLKIVSTVAGGTSDAIFRSKEDVDVSLWPQIITRVLNAVPTVSITSPANNAIFTEGENVTINADAVDTDGTISKVEFYQGSTLLGESTAAPYSFIWNSVAAGTYVLTAKATDNNGDVTTSSATDVTVRDITAPVITCPTDIIIESGVGQCGAIADFLATATDNFSNVTINYTVASGTFLLPGITSITATATDEAGNSSNCTFTVTVKDVENPAITCPDNITINNDAGDCGAIVNFAATATDNCEGITISYDKNPDTLFPIGTTTVTATATDVAGNSSSCEFTVIVNDTQTPVITSPTDIVMDYDAANCGKVIYAISAEDNCSTSLTRTAGLGSGEVFPVGTTTETYEAIDPSGNSSSVSFTVTVNKAPTTSTLIVPATVQYSDKAGLTARIAGGANACGGGAVSTVTFNMNGVAIGTVPMTANGDDLMATLTSQQLLDAPGTIKNVTATFNGVDNTNYAITNNPTAAFTITKEDAGVHYSGALFVSTTSANSGSANVTLKATVRDITAETGSSLFDANAGDIRNATATFINRDNNMVIAANVPLVLATPGDTKTGIATFNWVVNIGNANSQNYTIGVIVNNYYTHNSSADNAVITVSKPLNGFITGGGNLVVNNSAGIMASDANSLNSFGFGVIWNKTKTSLQGSMNTIIRHTENGIEKIYQIKSNSISTLVTDTNITAAHPYSTATFGAKANIQDITNPLAPISIDGNATLQVTMTDGSSSGATDKIGITVWNKNGSLWYSNNWTGSTEEQAVNEGEVIINRNPANTAKVDLVATDMKTANIANGLTVKVYPNPSTSDFKLDVQSNGTEELFIRVIDVNGQLVAKINSAVGKSIEFGQTFAAGVYFVEIRQGADRTVVKLIKL</sequence>
<evidence type="ECO:0000256" key="1">
    <source>
        <dbReference type="ARBA" id="ARBA00004613"/>
    </source>
</evidence>
<gene>
    <name evidence="7" type="ORF">E0I26_08175</name>
</gene>
<dbReference type="Pfam" id="PF17957">
    <property type="entry name" value="Big_7"/>
    <property type="match status" value="2"/>
</dbReference>
<dbReference type="SUPFAM" id="SSF110296">
    <property type="entry name" value="Oligoxyloglucan reducing end-specific cellobiohydrolase"/>
    <property type="match status" value="2"/>
</dbReference>
<dbReference type="Pfam" id="PF24517">
    <property type="entry name" value="CBM96"/>
    <property type="match status" value="1"/>
</dbReference>
<dbReference type="Gene3D" id="2.130.10.10">
    <property type="entry name" value="YVTN repeat-like/Quinoprotein amine dehydrogenase"/>
    <property type="match status" value="4"/>
</dbReference>
<dbReference type="CDD" id="cd15482">
    <property type="entry name" value="Sialidase_non-viral"/>
    <property type="match status" value="1"/>
</dbReference>
<comment type="subcellular location">
    <subcellularLocation>
        <location evidence="1">Secreted</location>
    </subcellularLocation>
</comment>
<evidence type="ECO:0000256" key="5">
    <source>
        <dbReference type="SAM" id="SignalP"/>
    </source>
</evidence>
<dbReference type="Pfam" id="PF02494">
    <property type="entry name" value="HYR"/>
    <property type="match status" value="3"/>
</dbReference>
<feature type="chain" id="PRO_5020440206" evidence="5">
    <location>
        <begin position="25"/>
        <end position="1786"/>
    </location>
</feature>
<dbReference type="PROSITE" id="PS50825">
    <property type="entry name" value="HYR"/>
    <property type="match status" value="2"/>
</dbReference>
<protein>
    <submittedName>
        <fullName evidence="7">HYR domain-containing protein</fullName>
    </submittedName>
</protein>
<dbReference type="InterPro" id="IPR055372">
    <property type="entry name" value="CBM96"/>
</dbReference>
<dbReference type="Pfam" id="PF18962">
    <property type="entry name" value="Por_Secre_tail"/>
    <property type="match status" value="1"/>
</dbReference>
<proteinExistence type="predicted"/>
<name>A0A4R5F8Z1_9FLAO</name>
<dbReference type="EMBL" id="SMLG01000005">
    <property type="protein sequence ID" value="TDE44339.1"/>
    <property type="molecule type" value="Genomic_DNA"/>
</dbReference>
<evidence type="ECO:0000259" key="6">
    <source>
        <dbReference type="PROSITE" id="PS50825"/>
    </source>
</evidence>
<dbReference type="Gene3D" id="2.60.40.10">
    <property type="entry name" value="Immunoglobulins"/>
    <property type="match status" value="4"/>
</dbReference>
<evidence type="ECO:0000313" key="7">
    <source>
        <dbReference type="EMBL" id="TDE44339.1"/>
    </source>
</evidence>
<comment type="caution">
    <text evidence="7">The sequence shown here is derived from an EMBL/GenBank/DDBJ whole genome shotgun (WGS) entry which is preliminary data.</text>
</comment>
<evidence type="ECO:0000256" key="3">
    <source>
        <dbReference type="ARBA" id="ARBA00022729"/>
    </source>
</evidence>
<dbReference type="GO" id="GO:0005576">
    <property type="term" value="C:extracellular region"/>
    <property type="evidence" value="ECO:0007669"/>
    <property type="project" value="UniProtKB-SubCell"/>
</dbReference>
<feature type="domain" description="HYR" evidence="6">
    <location>
        <begin position="1210"/>
        <end position="1288"/>
    </location>
</feature>
<dbReference type="RefSeq" id="WP_131916004.1">
    <property type="nucleotide sequence ID" value="NZ_SMLG01000005.1"/>
</dbReference>
<dbReference type="InterPro" id="IPR003410">
    <property type="entry name" value="HYR_dom"/>
</dbReference>
<dbReference type="InterPro" id="IPR043555">
    <property type="entry name" value="SRPX-like"/>
</dbReference>
<keyword evidence="2" id="KW-0964">Secreted</keyword>
<feature type="signal peptide" evidence="5">
    <location>
        <begin position="1"/>
        <end position="24"/>
    </location>
</feature>
<keyword evidence="8" id="KW-1185">Reference proteome</keyword>
<dbReference type="NCBIfam" id="TIGR04183">
    <property type="entry name" value="Por_Secre_tail"/>
    <property type="match status" value="1"/>
</dbReference>
<accession>A0A4R5F8Z1</accession>
<dbReference type="InterPro" id="IPR013783">
    <property type="entry name" value="Ig-like_fold"/>
</dbReference>
<dbReference type="PANTHER" id="PTHR46343:SF2">
    <property type="entry name" value="SUSHI_VON WILLEBRAND FACTOR TYPE A_EGF_PENTRAXIN DOMAIN-CONTAINING 1"/>
    <property type="match status" value="1"/>
</dbReference>
<keyword evidence="4" id="KW-0677">Repeat</keyword>
<dbReference type="InterPro" id="IPR026444">
    <property type="entry name" value="Secre_tail"/>
</dbReference>